<keyword evidence="2" id="KW-0614">Plasmid</keyword>
<proteinExistence type="predicted"/>
<organism evidence="2 3">
    <name type="scientific">Ruminococcus albus (strain ATCC 27210 / DSM 20455 / JCM 14654 / NCDO 2250 / 7)</name>
    <dbReference type="NCBI Taxonomy" id="697329"/>
    <lineage>
        <taxon>Bacteria</taxon>
        <taxon>Bacillati</taxon>
        <taxon>Bacillota</taxon>
        <taxon>Clostridia</taxon>
        <taxon>Eubacteriales</taxon>
        <taxon>Oscillospiraceae</taxon>
        <taxon>Ruminococcus</taxon>
    </lineage>
</organism>
<accession>E6UKM5</accession>
<dbReference type="InterPro" id="IPR025463">
    <property type="entry name" value="DUF4314"/>
</dbReference>
<evidence type="ECO:0000313" key="2">
    <source>
        <dbReference type="EMBL" id="ADU24221.1"/>
    </source>
</evidence>
<dbReference type="HOGENOM" id="CLU_2938960_0_0_9"/>
<gene>
    <name evidence="2" type="ordered locus">Rumal_3789</name>
</gene>
<feature type="domain" description="DUF4314" evidence="1">
    <location>
        <begin position="6"/>
        <end position="48"/>
    </location>
</feature>
<protein>
    <recommendedName>
        <fullName evidence="1">DUF4314 domain-containing protein</fullName>
    </recommendedName>
</protein>
<evidence type="ECO:0000313" key="3">
    <source>
        <dbReference type="Proteomes" id="UP000006919"/>
    </source>
</evidence>
<dbReference type="OrthoDB" id="1823127at2"/>
<dbReference type="KEGG" id="ral:Rumal_3789"/>
<reference evidence="3" key="1">
    <citation type="journal article" date="2011" name="J. Bacteriol.">
        <title>Complete genome of the cellulolytic ruminal bacterium Ruminococcus albus 7.</title>
        <authorList>
            <person name="Suen G."/>
            <person name="Stevenson D.M."/>
            <person name="Bruce D.C."/>
            <person name="Chertkov O."/>
            <person name="Copeland A."/>
            <person name="Cheng J.F."/>
            <person name="Detter C."/>
            <person name="Detter J.C."/>
            <person name="Goodwin L.A."/>
            <person name="Han C.S."/>
            <person name="Hauser L.J."/>
            <person name="Ivanova N.N."/>
            <person name="Kyrpides N.C."/>
            <person name="Land M.L."/>
            <person name="Lapidus A."/>
            <person name="Lucas S."/>
            <person name="Ovchinnikova G."/>
            <person name="Pitluck S."/>
            <person name="Tapia R."/>
            <person name="Woyke T."/>
            <person name="Boyum J."/>
            <person name="Mead D."/>
            <person name="Weimer P.J."/>
        </authorList>
    </citation>
    <scope>NUCLEOTIDE SEQUENCE [LARGE SCALE GENOMIC DNA]</scope>
    <source>
        <strain evidence="3">ATCC 27210 / DSM 20455 / JCM 14654 / NCDO 2250 / 7</strain>
        <plasmid evidence="3">pRUMAL02</plasmid>
    </source>
</reference>
<dbReference type="EMBL" id="CP002405">
    <property type="protein sequence ID" value="ADU24221.1"/>
    <property type="molecule type" value="Genomic_DNA"/>
</dbReference>
<dbReference type="AlphaFoldDB" id="E6UKM5"/>
<dbReference type="Proteomes" id="UP000006919">
    <property type="component" value="Plasmid pRUMAL02"/>
</dbReference>
<sequence length="62" mass="6900">MEKICVGTKIRLIKDLDGKNPIGSTATVVYIDEFGQIFADWAEGGQVRITKEQLEKNFEIAA</sequence>
<name>E6UKM5_RUMA7</name>
<evidence type="ECO:0000259" key="1">
    <source>
        <dbReference type="Pfam" id="PF14192"/>
    </source>
</evidence>
<geneLocation type="plasmid" evidence="2 3">
    <name>pRUMAL02</name>
</geneLocation>
<dbReference type="Pfam" id="PF14192">
    <property type="entry name" value="DUF4314"/>
    <property type="match status" value="1"/>
</dbReference>
<dbReference type="RefSeq" id="WP_013483766.1">
    <property type="nucleotide sequence ID" value="NC_014825.1"/>
</dbReference>